<gene>
    <name evidence="3" type="ORF">ME5_00244</name>
</gene>
<dbReference type="InterPro" id="IPR011008">
    <property type="entry name" value="Dimeric_a/b-barrel"/>
</dbReference>
<dbReference type="InterPro" id="IPR005545">
    <property type="entry name" value="YCII"/>
</dbReference>
<comment type="caution">
    <text evidence="3">The sequence shown here is derived from an EMBL/GenBank/DDBJ whole genome shotgun (WGS) entry which is preliminary data.</text>
</comment>
<dbReference type="AlphaFoldDB" id="J0R746"/>
<evidence type="ECO:0000313" key="3">
    <source>
        <dbReference type="EMBL" id="EJF91549.1"/>
    </source>
</evidence>
<dbReference type="EMBL" id="AIMB01000002">
    <property type="protein sequence ID" value="EJF91549.1"/>
    <property type="molecule type" value="Genomic_DNA"/>
</dbReference>
<keyword evidence="4" id="KW-1185">Reference proteome</keyword>
<evidence type="ECO:0000256" key="1">
    <source>
        <dbReference type="ARBA" id="ARBA00007689"/>
    </source>
</evidence>
<dbReference type="OrthoDB" id="2293521at2"/>
<feature type="domain" description="YCII-related" evidence="2">
    <location>
        <begin position="1"/>
        <end position="87"/>
    </location>
</feature>
<dbReference type="PATRIC" id="fig|1094558.3.peg.275"/>
<dbReference type="Proteomes" id="UP000008952">
    <property type="component" value="Unassembled WGS sequence"/>
</dbReference>
<dbReference type="PANTHER" id="PTHR33606:SF3">
    <property type="entry name" value="PROTEIN YCII"/>
    <property type="match status" value="1"/>
</dbReference>
<dbReference type="eggNOG" id="COG2350">
    <property type="taxonomic scope" value="Bacteria"/>
</dbReference>
<dbReference type="RefSeq" id="WP_008037651.1">
    <property type="nucleotide sequence ID" value="NZ_JH725147.1"/>
</dbReference>
<organism evidence="3 4">
    <name type="scientific">Bartonella tamiae Th239</name>
    <dbReference type="NCBI Taxonomy" id="1094558"/>
    <lineage>
        <taxon>Bacteria</taxon>
        <taxon>Pseudomonadati</taxon>
        <taxon>Pseudomonadota</taxon>
        <taxon>Alphaproteobacteria</taxon>
        <taxon>Hyphomicrobiales</taxon>
        <taxon>Bartonellaceae</taxon>
        <taxon>Bartonella</taxon>
    </lineage>
</organism>
<sequence>MYYAVTCIDKKDHLNLRLTTRPEHLTYLKNLDDVLKIAGPFMDENGQPNGTLMVIEASSLKEAQSIAENDPYARAGLFDKTDIRTWNWTINNPKVEA</sequence>
<dbReference type="Pfam" id="PF03795">
    <property type="entry name" value="YCII"/>
    <property type="match status" value="1"/>
</dbReference>
<name>J0R746_9HYPH</name>
<evidence type="ECO:0000313" key="4">
    <source>
        <dbReference type="Proteomes" id="UP000008952"/>
    </source>
</evidence>
<dbReference type="SUPFAM" id="SSF54909">
    <property type="entry name" value="Dimeric alpha+beta barrel"/>
    <property type="match status" value="1"/>
</dbReference>
<dbReference type="PANTHER" id="PTHR33606">
    <property type="entry name" value="PROTEIN YCII"/>
    <property type="match status" value="1"/>
</dbReference>
<accession>J0R746</accession>
<dbReference type="STRING" id="1094558.ME5_00244"/>
<protein>
    <recommendedName>
        <fullName evidence="2">YCII-related domain-containing protein</fullName>
    </recommendedName>
</protein>
<proteinExistence type="inferred from homology"/>
<comment type="similarity">
    <text evidence="1">Belongs to the YciI family.</text>
</comment>
<dbReference type="Gene3D" id="3.30.70.1060">
    <property type="entry name" value="Dimeric alpha+beta barrel"/>
    <property type="match status" value="1"/>
</dbReference>
<dbReference type="InterPro" id="IPR051807">
    <property type="entry name" value="Sec-metab_biosynth-assoc"/>
</dbReference>
<reference evidence="3 4" key="1">
    <citation type="submission" date="2012-03" db="EMBL/GenBank/DDBJ databases">
        <title>The Genome Sequence of Bartonella tamiae Th239.</title>
        <authorList>
            <consortium name="The Broad Institute Genome Sequencing Platform"/>
            <consortium name="The Broad Institute Genome Sequencing Center for Infectious Disease"/>
            <person name="Feldgarden M."/>
            <person name="Kirby J."/>
            <person name="Kosoy M."/>
            <person name="Birtles R."/>
            <person name="Probert W.S."/>
            <person name="Chiaraviglio L."/>
            <person name="Young S.K."/>
            <person name="Zeng Q."/>
            <person name="Gargeya S."/>
            <person name="Fitzgerald M."/>
            <person name="Haas B."/>
            <person name="Abouelleil A."/>
            <person name="Alvarado L."/>
            <person name="Arachchi H.M."/>
            <person name="Berlin A."/>
            <person name="Chapman S.B."/>
            <person name="Gearin G."/>
            <person name="Goldberg J."/>
            <person name="Griggs A."/>
            <person name="Gujja S."/>
            <person name="Hansen M."/>
            <person name="Heiman D."/>
            <person name="Howarth C."/>
            <person name="Larimer J."/>
            <person name="Lui A."/>
            <person name="MacDonald P.J.P."/>
            <person name="McCowen C."/>
            <person name="Montmayeur A."/>
            <person name="Murphy C."/>
            <person name="Neiman D."/>
            <person name="Pearson M."/>
            <person name="Priest M."/>
            <person name="Roberts A."/>
            <person name="Saif S."/>
            <person name="Shea T."/>
            <person name="Sisk P."/>
            <person name="Stolte C."/>
            <person name="Sykes S."/>
            <person name="Wortman J."/>
            <person name="Nusbaum C."/>
            <person name="Birren B."/>
        </authorList>
    </citation>
    <scope>NUCLEOTIDE SEQUENCE [LARGE SCALE GENOMIC DNA]</scope>
    <source>
        <strain evidence="3 4">Th239</strain>
    </source>
</reference>
<evidence type="ECO:0000259" key="2">
    <source>
        <dbReference type="Pfam" id="PF03795"/>
    </source>
</evidence>
<dbReference type="HOGENOM" id="CLU_110355_3_1_5"/>